<dbReference type="GO" id="GO:0005737">
    <property type="term" value="C:cytoplasm"/>
    <property type="evidence" value="ECO:0007669"/>
    <property type="project" value="UniProtKB-ARBA"/>
</dbReference>
<feature type="chain" id="PRO_5035487960" description="Transmembrane 9 superfamily member" evidence="7">
    <location>
        <begin position="18"/>
        <end position="622"/>
    </location>
</feature>
<evidence type="ECO:0000256" key="7">
    <source>
        <dbReference type="RuleBase" id="RU363079"/>
    </source>
</evidence>
<dbReference type="Pfam" id="PF02990">
    <property type="entry name" value="EMP70"/>
    <property type="match status" value="1"/>
</dbReference>
<proteinExistence type="inferred from homology"/>
<keyword evidence="9" id="KW-1185">Reference proteome</keyword>
<dbReference type="InterPro" id="IPR004240">
    <property type="entry name" value="EMP70"/>
</dbReference>
<feature type="transmembrane region" description="Helical" evidence="7">
    <location>
        <begin position="583"/>
        <end position="612"/>
    </location>
</feature>
<feature type="transmembrane region" description="Helical" evidence="7">
    <location>
        <begin position="552"/>
        <end position="571"/>
    </location>
</feature>
<gene>
    <name evidence="8" type="primary">LOC110512784</name>
</gene>
<evidence type="ECO:0000256" key="6">
    <source>
        <dbReference type="ARBA" id="ARBA00023136"/>
    </source>
</evidence>
<dbReference type="Ensembl" id="ENSOMYT00000136676.1">
    <property type="protein sequence ID" value="ENSOMYP00000113946.1"/>
    <property type="gene ID" value="ENSOMYG00000049082.1"/>
</dbReference>
<dbReference type="GO" id="GO:0016020">
    <property type="term" value="C:membrane"/>
    <property type="evidence" value="ECO:0007669"/>
    <property type="project" value="UniProtKB-SubCell"/>
</dbReference>
<accession>A0A8K9US62</accession>
<evidence type="ECO:0000256" key="1">
    <source>
        <dbReference type="ARBA" id="ARBA00004141"/>
    </source>
</evidence>
<dbReference type="PANTHER" id="PTHR10766">
    <property type="entry name" value="TRANSMEMBRANE 9 SUPERFAMILY PROTEIN"/>
    <property type="match status" value="1"/>
</dbReference>
<feature type="signal peptide" evidence="7">
    <location>
        <begin position="1"/>
        <end position="17"/>
    </location>
</feature>
<dbReference type="AlphaFoldDB" id="A0A8K9US62"/>
<feature type="transmembrane region" description="Helical" evidence="7">
    <location>
        <begin position="260"/>
        <end position="282"/>
    </location>
</feature>
<feature type="transmembrane region" description="Helical" evidence="7">
    <location>
        <begin position="326"/>
        <end position="350"/>
    </location>
</feature>
<sequence length="622" mass="70942">MFILLWAGLVLWGTLRACSSGYGLAWCCGELSGHVHLVMGWLGVAETERFRKLSKSLYVCVLKFEFKKKVDCKPVCTKSYNTNKPEDKAHLDFLKKGMLLNYQHHWIVDNMPVTWCYDVEDGQKFCNPGFPIGCYVTEAGRPKDACVVNVSPFISFKTFLLDNTFYVFNHVDITIHYHVVENEAAGARLVAAKMEPKSYKHTKVEAPDCAGGPMYLNNKFSGELKIGYTYSVQFVEDTHIRWASRWDYILESMPHTNIQWFSIMNSLVIVLFLSGMVAMIMLRTLHKDIARYNQMDSVEDAQEEFGWKLVHGDVFRPPRKGMLLSVFLGSGTQIFIMMFVTLFFACLGFLSPANRGALMTCAVVLWVLLGTPAGYVAARFYKSFGGEKWKTNVLLTCFLCPGVVFADFFVMNLILWGEGSSAAMPFGTLVAILALWFCISVPLTFIGAYFGFKKTGIEHPVRTNQIPRQIPEQSFYTRSLPGIVMGGILPFGCIFIQLFFILNSIWSHQMYYMFGFLFLVFIILVITCSEATILLCYFHLCAEDYHWQWRSFLTSGFTAVYFLVYAIHYFFSKLQITGLASTILYFGYTMIMALIFFLFTGTIGFFACFWFVTKIYSVVKVD</sequence>
<organism evidence="8 9">
    <name type="scientific">Oncorhynchus mykiss</name>
    <name type="common">Rainbow trout</name>
    <name type="synonym">Salmo gairdneri</name>
    <dbReference type="NCBI Taxonomy" id="8022"/>
    <lineage>
        <taxon>Eukaryota</taxon>
        <taxon>Metazoa</taxon>
        <taxon>Chordata</taxon>
        <taxon>Craniata</taxon>
        <taxon>Vertebrata</taxon>
        <taxon>Euteleostomi</taxon>
        <taxon>Actinopterygii</taxon>
        <taxon>Neopterygii</taxon>
        <taxon>Teleostei</taxon>
        <taxon>Protacanthopterygii</taxon>
        <taxon>Salmoniformes</taxon>
        <taxon>Salmonidae</taxon>
        <taxon>Salmoninae</taxon>
        <taxon>Oncorhynchus</taxon>
    </lineage>
</organism>
<reference evidence="8" key="2">
    <citation type="submission" date="2025-08" db="UniProtKB">
        <authorList>
            <consortium name="Ensembl"/>
        </authorList>
    </citation>
    <scope>IDENTIFICATION</scope>
</reference>
<evidence type="ECO:0000313" key="8">
    <source>
        <dbReference type="Ensembl" id="ENSOMYP00000113946.1"/>
    </source>
</evidence>
<evidence type="ECO:0000313" key="9">
    <source>
        <dbReference type="Proteomes" id="UP000694395"/>
    </source>
</evidence>
<reference evidence="8" key="1">
    <citation type="submission" date="2020-07" db="EMBL/GenBank/DDBJ databases">
        <title>A long reads based de novo assembly of the rainbow trout Arlee double haploid line genome.</title>
        <authorList>
            <person name="Gao G."/>
            <person name="Palti Y."/>
        </authorList>
    </citation>
    <scope>NUCLEOTIDE SEQUENCE [LARGE SCALE GENOMIC DNA]</scope>
</reference>
<name>A0A8K9US62_ONCMY</name>
<evidence type="ECO:0000256" key="3">
    <source>
        <dbReference type="ARBA" id="ARBA00022692"/>
    </source>
</evidence>
<keyword evidence="6 7" id="KW-0472">Membrane</keyword>
<keyword evidence="5 7" id="KW-1133">Transmembrane helix</keyword>
<comment type="similarity">
    <text evidence="2 7">Belongs to the nonaspanin (TM9SF) (TC 9.A.2) family.</text>
</comment>
<dbReference type="GO" id="GO:0072657">
    <property type="term" value="P:protein localization to membrane"/>
    <property type="evidence" value="ECO:0007669"/>
    <property type="project" value="TreeGrafter"/>
</dbReference>
<feature type="transmembrane region" description="Helical" evidence="7">
    <location>
        <begin position="483"/>
        <end position="506"/>
    </location>
</feature>
<dbReference type="GeneTree" id="ENSGT00940000157563"/>
<evidence type="ECO:0000256" key="2">
    <source>
        <dbReference type="ARBA" id="ARBA00005227"/>
    </source>
</evidence>
<protein>
    <recommendedName>
        <fullName evidence="7">Transmembrane 9 superfamily member</fullName>
    </recommendedName>
</protein>
<feature type="transmembrane region" description="Helical" evidence="7">
    <location>
        <begin position="512"/>
        <end position="540"/>
    </location>
</feature>
<evidence type="ECO:0000256" key="5">
    <source>
        <dbReference type="ARBA" id="ARBA00022989"/>
    </source>
</evidence>
<dbReference type="Proteomes" id="UP000694395">
    <property type="component" value="Chromosome 18"/>
</dbReference>
<keyword evidence="3 7" id="KW-0812">Transmembrane</keyword>
<feature type="transmembrane region" description="Helical" evidence="7">
    <location>
        <begin position="356"/>
        <end position="381"/>
    </location>
</feature>
<feature type="transmembrane region" description="Helical" evidence="7">
    <location>
        <begin position="429"/>
        <end position="452"/>
    </location>
</feature>
<comment type="subcellular location">
    <subcellularLocation>
        <location evidence="1">Membrane</location>
        <topology evidence="1">Multi-pass membrane protein</topology>
    </subcellularLocation>
</comment>
<dbReference type="PANTHER" id="PTHR10766:SF111">
    <property type="entry name" value="TRANSMEMBRANE 9 SUPERFAMILY MEMBER 2"/>
    <property type="match status" value="1"/>
</dbReference>
<reference evidence="8" key="3">
    <citation type="submission" date="2025-09" db="UniProtKB">
        <authorList>
            <consortium name="Ensembl"/>
        </authorList>
    </citation>
    <scope>IDENTIFICATION</scope>
</reference>
<feature type="transmembrane region" description="Helical" evidence="7">
    <location>
        <begin position="393"/>
        <end position="417"/>
    </location>
</feature>
<evidence type="ECO:0000256" key="4">
    <source>
        <dbReference type="ARBA" id="ARBA00022729"/>
    </source>
</evidence>
<keyword evidence="4 7" id="KW-0732">Signal</keyword>